<evidence type="ECO:0000313" key="2">
    <source>
        <dbReference type="Proteomes" id="UP000194265"/>
    </source>
</evidence>
<evidence type="ECO:0000313" key="1">
    <source>
        <dbReference type="EMBL" id="ARR02201.1"/>
    </source>
</evidence>
<accession>A0A1X9T156</accession>
<dbReference type="RefSeq" id="WP_086333649.1">
    <property type="nucleotide sequence ID" value="NZ_CP018791.1"/>
</dbReference>
<dbReference type="STRING" id="1660074.CVIC8964_0789"/>
<dbReference type="AlphaFoldDB" id="A0A1X9T156"/>
<reference evidence="1 2" key="1">
    <citation type="journal article" date="2017" name="Genome Biol. Evol.">
        <title>Comparative Genomic Analysis Identifies a Campylobacter Clade Deficient in Selenium Metabolism.</title>
        <authorList>
            <person name="Miller W.G."/>
            <person name="Yee E."/>
            <person name="Lopes B.S."/>
            <person name="Chapman M.H."/>
            <person name="Huynh S."/>
            <person name="Bono J.L."/>
            <person name="Parker C.T."/>
            <person name="Strachan N.J.C."/>
            <person name="Forbes K.J."/>
        </authorList>
    </citation>
    <scope>NUCLEOTIDE SEQUENCE [LARGE SCALE GENOMIC DNA]</scope>
    <source>
        <strain evidence="1 2">RM8964</strain>
    </source>
</reference>
<gene>
    <name evidence="1" type="ORF">CVIC8964_0789</name>
</gene>
<proteinExistence type="predicted"/>
<protein>
    <submittedName>
        <fullName evidence="1">Uncharacterized protein</fullName>
    </submittedName>
</protein>
<dbReference type="EMBL" id="CP018791">
    <property type="protein sequence ID" value="ARR02201.1"/>
    <property type="molecule type" value="Genomic_DNA"/>
</dbReference>
<sequence length="82" mass="9452">MESNKYKEKLKEALRSFGLAESSIIVYLAGSQDKKPNGEIRYALSQMKGIKHPFNAWGLNMKEYLKTQEQKAQTRIKKCLKS</sequence>
<dbReference type="Proteomes" id="UP000194265">
    <property type="component" value="Chromosome"/>
</dbReference>
<organism evidence="1 2">
    <name type="scientific">Campylobacter vicugnae</name>
    <dbReference type="NCBI Taxonomy" id="1660076"/>
    <lineage>
        <taxon>Bacteria</taxon>
        <taxon>Pseudomonadati</taxon>
        <taxon>Campylobacterota</taxon>
        <taxon>Epsilonproteobacteria</taxon>
        <taxon>Campylobacterales</taxon>
        <taxon>Campylobacteraceae</taxon>
        <taxon>Campylobacter</taxon>
    </lineage>
</organism>
<name>A0A1X9T156_9BACT</name>